<protein>
    <submittedName>
        <fullName evidence="3">Uncharacterized protein</fullName>
    </submittedName>
</protein>
<dbReference type="Proteomes" id="UP000494206">
    <property type="component" value="Unassembled WGS sequence"/>
</dbReference>
<evidence type="ECO:0000313" key="4">
    <source>
        <dbReference type="Proteomes" id="UP000494206"/>
    </source>
</evidence>
<sequence>MMFAFNVLVALIAVLTDIAVAPAPGAASPAKPDGTSVQSATGSALPSPNGSANPPNASMSVASNVSPISSAAISNSSSAIAAPNTNSNGPAAASPKTINSTEKAQAPIKENAPNKIERKLAVVMNDQTPSNSTLEQPKNSVSSTPKSDDEKIDDDATMTEKIRSVIETSVTSLKNAFVQVGKFIADIFSTDKSSERKTIKSIPTRTTSTKSPTTTTLVAQTNSSAPVNTPTNIKTA</sequence>
<feature type="region of interest" description="Disordered" evidence="1">
    <location>
        <begin position="24"/>
        <end position="58"/>
    </location>
</feature>
<dbReference type="AlphaFoldDB" id="A0A8S1ETQ6"/>
<dbReference type="EMBL" id="CADEPM010000004">
    <property type="protein sequence ID" value="CAB3404725.1"/>
    <property type="molecule type" value="Genomic_DNA"/>
</dbReference>
<keyword evidence="2" id="KW-0732">Signal</keyword>
<feature type="compositionally biased region" description="Low complexity" evidence="1">
    <location>
        <begin position="43"/>
        <end position="58"/>
    </location>
</feature>
<organism evidence="3 4">
    <name type="scientific">Caenorhabditis bovis</name>
    <dbReference type="NCBI Taxonomy" id="2654633"/>
    <lineage>
        <taxon>Eukaryota</taxon>
        <taxon>Metazoa</taxon>
        <taxon>Ecdysozoa</taxon>
        <taxon>Nematoda</taxon>
        <taxon>Chromadorea</taxon>
        <taxon>Rhabditida</taxon>
        <taxon>Rhabditina</taxon>
        <taxon>Rhabditomorpha</taxon>
        <taxon>Rhabditoidea</taxon>
        <taxon>Rhabditidae</taxon>
        <taxon>Peloderinae</taxon>
        <taxon>Caenorhabditis</taxon>
    </lineage>
</organism>
<evidence type="ECO:0000256" key="2">
    <source>
        <dbReference type="SAM" id="SignalP"/>
    </source>
</evidence>
<feature type="chain" id="PRO_5035855132" evidence="2">
    <location>
        <begin position="28"/>
        <end position="236"/>
    </location>
</feature>
<feature type="region of interest" description="Disordered" evidence="1">
    <location>
        <begin position="128"/>
        <end position="156"/>
    </location>
</feature>
<feature type="region of interest" description="Disordered" evidence="1">
    <location>
        <begin position="199"/>
        <end position="236"/>
    </location>
</feature>
<keyword evidence="4" id="KW-1185">Reference proteome</keyword>
<feature type="compositionally biased region" description="Polar residues" evidence="1">
    <location>
        <begin position="128"/>
        <end position="145"/>
    </location>
</feature>
<feature type="compositionally biased region" description="Low complexity" evidence="1">
    <location>
        <begin position="200"/>
        <end position="216"/>
    </location>
</feature>
<accession>A0A8S1ETQ6</accession>
<proteinExistence type="predicted"/>
<feature type="signal peptide" evidence="2">
    <location>
        <begin position="1"/>
        <end position="27"/>
    </location>
</feature>
<name>A0A8S1ETQ6_9PELO</name>
<reference evidence="3 4" key="1">
    <citation type="submission" date="2020-04" db="EMBL/GenBank/DDBJ databases">
        <authorList>
            <person name="Laetsch R D."/>
            <person name="Stevens L."/>
            <person name="Kumar S."/>
            <person name="Blaxter L. M."/>
        </authorList>
    </citation>
    <scope>NUCLEOTIDE SEQUENCE [LARGE SCALE GENOMIC DNA]</scope>
</reference>
<feature type="region of interest" description="Disordered" evidence="1">
    <location>
        <begin position="84"/>
        <end position="114"/>
    </location>
</feature>
<evidence type="ECO:0000313" key="3">
    <source>
        <dbReference type="EMBL" id="CAB3404725.1"/>
    </source>
</evidence>
<comment type="caution">
    <text evidence="3">The sequence shown here is derived from an EMBL/GenBank/DDBJ whole genome shotgun (WGS) entry which is preliminary data.</text>
</comment>
<feature type="compositionally biased region" description="Polar residues" evidence="1">
    <location>
        <begin position="217"/>
        <end position="236"/>
    </location>
</feature>
<evidence type="ECO:0000256" key="1">
    <source>
        <dbReference type="SAM" id="MobiDB-lite"/>
    </source>
</evidence>
<gene>
    <name evidence="3" type="ORF">CBOVIS_LOCUS7009</name>
</gene>